<dbReference type="GO" id="GO:0022857">
    <property type="term" value="F:transmembrane transporter activity"/>
    <property type="evidence" value="ECO:0007669"/>
    <property type="project" value="InterPro"/>
</dbReference>
<comment type="subcellular location">
    <subcellularLocation>
        <location evidence="1">Cell membrane</location>
        <topology evidence="1">Single-pass membrane protein</topology>
    </subcellularLocation>
    <subcellularLocation>
        <location evidence="7">Cell membrane</location>
        <topology evidence="7">Single-pass type II membrane protein</topology>
    </subcellularLocation>
</comment>
<evidence type="ECO:0000256" key="3">
    <source>
        <dbReference type="ARBA" id="ARBA00022475"/>
    </source>
</evidence>
<name>X7FEB6_9RHOB</name>
<accession>X7FEB6</accession>
<dbReference type="InterPro" id="IPR003400">
    <property type="entry name" value="ExbD"/>
</dbReference>
<dbReference type="RefSeq" id="WP_043766862.1">
    <property type="nucleotide sequence ID" value="NZ_JAME01000004.1"/>
</dbReference>
<dbReference type="GO" id="GO:0015031">
    <property type="term" value="P:protein transport"/>
    <property type="evidence" value="ECO:0007669"/>
    <property type="project" value="UniProtKB-KW"/>
</dbReference>
<dbReference type="Proteomes" id="UP000023430">
    <property type="component" value="Unassembled WGS sequence"/>
</dbReference>
<dbReference type="GO" id="GO:0005886">
    <property type="term" value="C:plasma membrane"/>
    <property type="evidence" value="ECO:0007669"/>
    <property type="project" value="UniProtKB-SubCell"/>
</dbReference>
<evidence type="ECO:0000256" key="2">
    <source>
        <dbReference type="ARBA" id="ARBA00005811"/>
    </source>
</evidence>
<evidence type="ECO:0000256" key="6">
    <source>
        <dbReference type="ARBA" id="ARBA00023136"/>
    </source>
</evidence>
<gene>
    <name evidence="9" type="ORF">RISW2_16185</name>
</gene>
<evidence type="ECO:0000256" key="7">
    <source>
        <dbReference type="RuleBase" id="RU003879"/>
    </source>
</evidence>
<dbReference type="eggNOG" id="COG0848">
    <property type="taxonomic scope" value="Bacteria"/>
</dbReference>
<evidence type="ECO:0000256" key="5">
    <source>
        <dbReference type="ARBA" id="ARBA00022989"/>
    </source>
</evidence>
<keyword evidence="5 8" id="KW-1133">Transmembrane helix</keyword>
<dbReference type="STRING" id="1449351.RISW2_16185"/>
<feature type="transmembrane region" description="Helical" evidence="8">
    <location>
        <begin position="12"/>
        <end position="34"/>
    </location>
</feature>
<sequence>MRKNTRRTGREPTIALINIVFLMLVFFMVAGTLAQPLDGDLNLVRTEDLEGRAPPDALVVHPDGRLSYRGADVATPADYLALATPETPAGADGPTLRIVPDRDLDATELVSVAGALRAAGAARVLVVTERGLD</sequence>
<keyword evidence="4 7" id="KW-0812">Transmembrane</keyword>
<keyword evidence="10" id="KW-1185">Reference proteome</keyword>
<evidence type="ECO:0000256" key="8">
    <source>
        <dbReference type="SAM" id="Phobius"/>
    </source>
</evidence>
<proteinExistence type="inferred from homology"/>
<keyword evidence="7" id="KW-0653">Protein transport</keyword>
<keyword evidence="7" id="KW-0813">Transport</keyword>
<comment type="caution">
    <text evidence="9">The sequence shown here is derived from an EMBL/GenBank/DDBJ whole genome shotgun (WGS) entry which is preliminary data.</text>
</comment>
<dbReference type="OrthoDB" id="8479787at2"/>
<keyword evidence="6 8" id="KW-0472">Membrane</keyword>
<evidence type="ECO:0000313" key="9">
    <source>
        <dbReference type="EMBL" id="ETX30374.1"/>
    </source>
</evidence>
<protein>
    <submittedName>
        <fullName evidence="9">Biopolymer transporter ExbD</fullName>
    </submittedName>
</protein>
<keyword evidence="3" id="KW-1003">Cell membrane</keyword>
<evidence type="ECO:0000256" key="1">
    <source>
        <dbReference type="ARBA" id="ARBA00004162"/>
    </source>
</evidence>
<reference evidence="9 10" key="1">
    <citation type="submission" date="2014-01" db="EMBL/GenBank/DDBJ databases">
        <title>Roseivivax isoporae LMG 25204 Genome Sequencing.</title>
        <authorList>
            <person name="Lai Q."/>
            <person name="Li G."/>
            <person name="Shao Z."/>
        </authorList>
    </citation>
    <scope>NUCLEOTIDE SEQUENCE [LARGE SCALE GENOMIC DNA]</scope>
    <source>
        <strain evidence="9 10">LMG 25204</strain>
    </source>
</reference>
<comment type="similarity">
    <text evidence="2 7">Belongs to the ExbD/TolR family.</text>
</comment>
<dbReference type="Pfam" id="PF02472">
    <property type="entry name" value="ExbD"/>
    <property type="match status" value="1"/>
</dbReference>
<evidence type="ECO:0000256" key="4">
    <source>
        <dbReference type="ARBA" id="ARBA00022692"/>
    </source>
</evidence>
<evidence type="ECO:0000313" key="10">
    <source>
        <dbReference type="Proteomes" id="UP000023430"/>
    </source>
</evidence>
<dbReference type="EMBL" id="JAME01000004">
    <property type="protein sequence ID" value="ETX30374.1"/>
    <property type="molecule type" value="Genomic_DNA"/>
</dbReference>
<organism evidence="9 10">
    <name type="scientific">Roseivivax isoporae LMG 25204</name>
    <dbReference type="NCBI Taxonomy" id="1449351"/>
    <lineage>
        <taxon>Bacteria</taxon>
        <taxon>Pseudomonadati</taxon>
        <taxon>Pseudomonadota</taxon>
        <taxon>Alphaproteobacteria</taxon>
        <taxon>Rhodobacterales</taxon>
        <taxon>Roseobacteraceae</taxon>
        <taxon>Roseivivax</taxon>
    </lineage>
</organism>
<dbReference type="AlphaFoldDB" id="X7FEB6"/>
<dbReference type="PATRIC" id="fig|1449351.3.peg.797"/>